<dbReference type="EMBL" id="UGQU01000001">
    <property type="protein sequence ID" value="STZ55769.1"/>
    <property type="molecule type" value="Genomic_DNA"/>
</dbReference>
<dbReference type="AlphaFoldDB" id="A0A378T4P7"/>
<protein>
    <submittedName>
        <fullName evidence="1">Uncharacterized protein</fullName>
    </submittedName>
</protein>
<proteinExistence type="predicted"/>
<gene>
    <name evidence="1" type="ORF">NCTC10359_00366</name>
</gene>
<dbReference type="RefSeq" id="WP_115004968.1">
    <property type="nucleotide sequence ID" value="NZ_UGQU01000001.1"/>
</dbReference>
<evidence type="ECO:0000313" key="2">
    <source>
        <dbReference type="Proteomes" id="UP000254437"/>
    </source>
</evidence>
<dbReference type="Proteomes" id="UP000254437">
    <property type="component" value="Unassembled WGS sequence"/>
</dbReference>
<organism evidence="1 2">
    <name type="scientific">Moraxella lacunata</name>
    <dbReference type="NCBI Taxonomy" id="477"/>
    <lineage>
        <taxon>Bacteria</taxon>
        <taxon>Pseudomonadati</taxon>
        <taxon>Pseudomonadota</taxon>
        <taxon>Gammaproteobacteria</taxon>
        <taxon>Moraxellales</taxon>
        <taxon>Moraxellaceae</taxon>
        <taxon>Moraxella</taxon>
    </lineage>
</organism>
<sequence length="474" mass="51049">MIVVPLSMVGLSVHASESVRYPFSEPNSSVQFGVVNHGDKTGISAQLLVPHGTVTYGISADRTTDDTHAIIGVGKSLAHGYVYGTASYANENHHNTDLSAYGASVGGAYLSERANIDANVIVHRGDDKHLGSSTTHQTHTSETTAGNIKTITTTHTTTTTTRTFDGDVRGYANVGATFDVGQHGEIRTGLRYEFGMDSDTHANVRYQHYYDNDRSMAYVYADTDSRYETGIQHSIIGTPVSVNAHLFHHRQDGKSDNGGGIGLTYHFGGGSSLRGKRGTDSSARMNAHVRQVISTASPHSVKEVDRLGTVVTNIKTETSSSEQQEILDTITAFTTPKVVVEGDTIRVTHHGIFDSDGLENIQYTLTTATGTTIVSKNGVFSGLIDGDYTITTTAEAKNGNTGEFTPAINPNEAKVSIKTAPVTPIMTPDEFNNIISKLPTNLHDGNAYKQIHIDLKKYLPDDIEITGYDLNLLA</sequence>
<name>A0A378T4P7_MORLA</name>
<accession>A0A378T4P7</accession>
<evidence type="ECO:0000313" key="1">
    <source>
        <dbReference type="EMBL" id="STZ55769.1"/>
    </source>
</evidence>
<reference evidence="1 2" key="1">
    <citation type="submission" date="2018-06" db="EMBL/GenBank/DDBJ databases">
        <authorList>
            <consortium name="Pathogen Informatics"/>
            <person name="Doyle S."/>
        </authorList>
    </citation>
    <scope>NUCLEOTIDE SEQUENCE [LARGE SCALE GENOMIC DNA]</scope>
    <source>
        <strain evidence="1 2">NCTC10359</strain>
    </source>
</reference>